<feature type="compositionally biased region" description="Low complexity" evidence="1">
    <location>
        <begin position="7"/>
        <end position="21"/>
    </location>
</feature>
<keyword evidence="2" id="KW-0812">Transmembrane</keyword>
<evidence type="ECO:0008006" key="5">
    <source>
        <dbReference type="Google" id="ProtNLM"/>
    </source>
</evidence>
<evidence type="ECO:0000256" key="1">
    <source>
        <dbReference type="SAM" id="MobiDB-lite"/>
    </source>
</evidence>
<evidence type="ECO:0000256" key="2">
    <source>
        <dbReference type="SAM" id="Phobius"/>
    </source>
</evidence>
<feature type="transmembrane region" description="Helical" evidence="2">
    <location>
        <begin position="371"/>
        <end position="391"/>
    </location>
</feature>
<feature type="transmembrane region" description="Helical" evidence="2">
    <location>
        <begin position="99"/>
        <end position="116"/>
    </location>
</feature>
<feature type="transmembrane region" description="Helical" evidence="2">
    <location>
        <begin position="342"/>
        <end position="359"/>
    </location>
</feature>
<organism evidence="3 4">
    <name type="scientific">Streptomyces luteosporeus</name>
    <dbReference type="NCBI Taxonomy" id="173856"/>
    <lineage>
        <taxon>Bacteria</taxon>
        <taxon>Bacillati</taxon>
        <taxon>Actinomycetota</taxon>
        <taxon>Actinomycetes</taxon>
        <taxon>Kitasatosporales</taxon>
        <taxon>Streptomycetaceae</taxon>
        <taxon>Streptomyces</taxon>
    </lineage>
</organism>
<feature type="transmembrane region" description="Helical" evidence="2">
    <location>
        <begin position="149"/>
        <end position="169"/>
    </location>
</feature>
<feature type="region of interest" description="Disordered" evidence="1">
    <location>
        <begin position="1"/>
        <end position="21"/>
    </location>
</feature>
<name>A0ABN3TU00_9ACTN</name>
<sequence>MHPAALAPSRPGRQARPPAADAPAPAALPWFAGVATAYTLAQLLLVVPDIGLGWDETVYVSQVAPHAPAAFFSAPRARGASLLVAPVVALTDSTDVLRLWLAVLSGCGLLLALWPWRRLVPVPLAALAGLLFCGLWMTLFYGPQAMPNLWVAFGALAATGWFLCAVRGPGTDRRALVALAASVAFTALMRPGDGLSLLLPLAGAAVCVRSWRRPAVLLAVVGGAVAGGADWVVEAYLHYGGPAARLARASEIQGGWGAPLALDDHMRALEGRALCRPCTIPWRHPVTAVWWFAVPPLTAGGLLVASRVRRPAVHALPVVVALSMAVPYQFLDYAAPRFLLPAYGLLALPVTLCLLRLVTTVEGGPPRLRPVAAAALAMALLAHLAVQYVVLGRVVARSAATDRALGRIVTELRRQGLRPPCAVTGTEAVRIAFRAGCASRQTDGHDANTTVARLVADAARQPVAVVTSDGTHPPPYARGWRAAPLPALPGEAAGLRARLSPPARR</sequence>
<dbReference type="Proteomes" id="UP001500886">
    <property type="component" value="Unassembled WGS sequence"/>
</dbReference>
<keyword evidence="2" id="KW-0472">Membrane</keyword>
<proteinExistence type="predicted"/>
<comment type="caution">
    <text evidence="3">The sequence shown here is derived from an EMBL/GenBank/DDBJ whole genome shotgun (WGS) entry which is preliminary data.</text>
</comment>
<feature type="transmembrane region" description="Helical" evidence="2">
    <location>
        <begin position="215"/>
        <end position="233"/>
    </location>
</feature>
<evidence type="ECO:0000313" key="3">
    <source>
        <dbReference type="EMBL" id="GAA2718164.1"/>
    </source>
</evidence>
<feature type="transmembrane region" description="Helical" evidence="2">
    <location>
        <begin position="122"/>
        <end position="142"/>
    </location>
</feature>
<protein>
    <recommendedName>
        <fullName evidence="5">Integral membrane protein</fullName>
    </recommendedName>
</protein>
<gene>
    <name evidence="3" type="ORF">GCM10010315_33120</name>
</gene>
<dbReference type="RefSeq" id="WP_344436079.1">
    <property type="nucleotide sequence ID" value="NZ_BAAASL010000011.1"/>
</dbReference>
<keyword evidence="2" id="KW-1133">Transmembrane helix</keyword>
<dbReference type="EMBL" id="BAAASL010000011">
    <property type="protein sequence ID" value="GAA2718164.1"/>
    <property type="molecule type" value="Genomic_DNA"/>
</dbReference>
<feature type="transmembrane region" description="Helical" evidence="2">
    <location>
        <begin position="175"/>
        <end position="208"/>
    </location>
</feature>
<keyword evidence="4" id="KW-1185">Reference proteome</keyword>
<accession>A0ABN3TU00</accession>
<evidence type="ECO:0000313" key="4">
    <source>
        <dbReference type="Proteomes" id="UP001500886"/>
    </source>
</evidence>
<feature type="transmembrane region" description="Helical" evidence="2">
    <location>
        <begin position="288"/>
        <end position="305"/>
    </location>
</feature>
<reference evidence="3 4" key="1">
    <citation type="journal article" date="2019" name="Int. J. Syst. Evol. Microbiol.">
        <title>The Global Catalogue of Microorganisms (GCM) 10K type strain sequencing project: providing services to taxonomists for standard genome sequencing and annotation.</title>
        <authorList>
            <consortium name="The Broad Institute Genomics Platform"/>
            <consortium name="The Broad Institute Genome Sequencing Center for Infectious Disease"/>
            <person name="Wu L."/>
            <person name="Ma J."/>
        </authorList>
    </citation>
    <scope>NUCLEOTIDE SEQUENCE [LARGE SCALE GENOMIC DNA]</scope>
    <source>
        <strain evidence="3 4">JCM 4542</strain>
    </source>
</reference>